<dbReference type="Proteomes" id="UP001337655">
    <property type="component" value="Unassembled WGS sequence"/>
</dbReference>
<dbReference type="InterPro" id="IPR036291">
    <property type="entry name" value="NAD(P)-bd_dom_sf"/>
</dbReference>
<dbReference type="CDD" id="cd08249">
    <property type="entry name" value="enoyl_reductase_like"/>
    <property type="match status" value="1"/>
</dbReference>
<dbReference type="Pfam" id="PF00107">
    <property type="entry name" value="ADH_zinc_N"/>
    <property type="match status" value="1"/>
</dbReference>
<name>A0AAV9PSZ7_9PEZI</name>
<organism evidence="5 6">
    <name type="scientific">Saxophila tyrrhenica</name>
    <dbReference type="NCBI Taxonomy" id="1690608"/>
    <lineage>
        <taxon>Eukaryota</taxon>
        <taxon>Fungi</taxon>
        <taxon>Dikarya</taxon>
        <taxon>Ascomycota</taxon>
        <taxon>Pezizomycotina</taxon>
        <taxon>Dothideomycetes</taxon>
        <taxon>Dothideomycetidae</taxon>
        <taxon>Mycosphaerellales</taxon>
        <taxon>Extremaceae</taxon>
        <taxon>Saxophila</taxon>
    </lineage>
</organism>
<reference evidence="5 6" key="1">
    <citation type="submission" date="2023-08" db="EMBL/GenBank/DDBJ databases">
        <title>Black Yeasts Isolated from many extreme environments.</title>
        <authorList>
            <person name="Coleine C."/>
            <person name="Stajich J.E."/>
            <person name="Selbmann L."/>
        </authorList>
    </citation>
    <scope>NUCLEOTIDE SEQUENCE [LARGE SCALE GENOMIC DNA]</scope>
    <source>
        <strain evidence="5 6">CCFEE 5935</strain>
    </source>
</reference>
<evidence type="ECO:0000256" key="2">
    <source>
        <dbReference type="ARBA" id="ARBA00011245"/>
    </source>
</evidence>
<feature type="domain" description="Enoyl reductase (ER)" evidence="4">
    <location>
        <begin position="12"/>
        <end position="345"/>
    </location>
</feature>
<dbReference type="AlphaFoldDB" id="A0AAV9PSZ7"/>
<evidence type="ECO:0000256" key="3">
    <source>
        <dbReference type="ARBA" id="ARBA00023002"/>
    </source>
</evidence>
<dbReference type="EMBL" id="JAVRRT010000001">
    <property type="protein sequence ID" value="KAK5175900.1"/>
    <property type="molecule type" value="Genomic_DNA"/>
</dbReference>
<dbReference type="SMART" id="SM00829">
    <property type="entry name" value="PKS_ER"/>
    <property type="match status" value="1"/>
</dbReference>
<protein>
    <recommendedName>
        <fullName evidence="4">Enoyl reductase (ER) domain-containing protein</fullName>
    </recommendedName>
</protein>
<evidence type="ECO:0000259" key="4">
    <source>
        <dbReference type="SMART" id="SM00829"/>
    </source>
</evidence>
<dbReference type="Gene3D" id="3.90.180.10">
    <property type="entry name" value="Medium-chain alcohol dehydrogenases, catalytic domain"/>
    <property type="match status" value="1"/>
</dbReference>
<dbReference type="InterPro" id="IPR047122">
    <property type="entry name" value="Trans-enoyl_RdTase-like"/>
</dbReference>
<dbReference type="PANTHER" id="PTHR45348:SF2">
    <property type="entry name" value="ZINC-TYPE ALCOHOL DEHYDROGENASE-LIKE PROTEIN C2E1P3.01"/>
    <property type="match status" value="1"/>
</dbReference>
<accession>A0AAV9PSZ7</accession>
<keyword evidence="3" id="KW-0560">Oxidoreductase</keyword>
<comment type="similarity">
    <text evidence="1">Belongs to the zinc-containing alcohol dehydrogenase family.</text>
</comment>
<dbReference type="SUPFAM" id="SSF50129">
    <property type="entry name" value="GroES-like"/>
    <property type="match status" value="1"/>
</dbReference>
<sequence>MEDYALLREAVGVAGIQRANIPNLRDDYISVRVVAVALNPTDHTTLDAPGDNGTIVGCVYASVVEEVGSAVMKPFKKGDRIAGFAHGGNDANPENGALARYIAVNGDIQMHIPDAVSFEEAATVGIGVGTAGYALYKVLGLPLPPVSPAGPEKTILIYGGSTATGTPAIQLAKLSGWKVITTSSPQHFDLLRSLGADIVLDYRVQDIGQQINTATGNALARLLDCVTTPSIADMCAQALSTRSDVGEKLYCNLLGPEVERPDVKGIFFLVYSSSGEAYTFEGSAFSAAPEDFEFAKKWYGIAEKLWMERNWKAHPHRIEKGGLAGLEDGMKKMRNGEIRGVKLVFRVEDTDWPCEG</sequence>
<dbReference type="Pfam" id="PF08240">
    <property type="entry name" value="ADH_N"/>
    <property type="match status" value="1"/>
</dbReference>
<dbReference type="GeneID" id="89922389"/>
<keyword evidence="6" id="KW-1185">Reference proteome</keyword>
<evidence type="ECO:0000256" key="1">
    <source>
        <dbReference type="ARBA" id="ARBA00008072"/>
    </source>
</evidence>
<dbReference type="InterPro" id="IPR013149">
    <property type="entry name" value="ADH-like_C"/>
</dbReference>
<proteinExistence type="inferred from homology"/>
<gene>
    <name evidence="5" type="ORF">LTR77_001040</name>
</gene>
<dbReference type="InterPro" id="IPR013154">
    <property type="entry name" value="ADH-like_N"/>
</dbReference>
<dbReference type="PANTHER" id="PTHR45348">
    <property type="entry name" value="HYPOTHETICAL OXIDOREDUCTASE (EUROFUNG)"/>
    <property type="match status" value="1"/>
</dbReference>
<dbReference type="GO" id="GO:0016651">
    <property type="term" value="F:oxidoreductase activity, acting on NAD(P)H"/>
    <property type="evidence" value="ECO:0007669"/>
    <property type="project" value="InterPro"/>
</dbReference>
<dbReference type="Gene3D" id="3.40.50.720">
    <property type="entry name" value="NAD(P)-binding Rossmann-like Domain"/>
    <property type="match status" value="1"/>
</dbReference>
<dbReference type="InterPro" id="IPR011032">
    <property type="entry name" value="GroES-like_sf"/>
</dbReference>
<dbReference type="RefSeq" id="XP_064664538.1">
    <property type="nucleotide sequence ID" value="XM_064798304.1"/>
</dbReference>
<dbReference type="InterPro" id="IPR020843">
    <property type="entry name" value="ER"/>
</dbReference>
<comment type="caution">
    <text evidence="5">The sequence shown here is derived from an EMBL/GenBank/DDBJ whole genome shotgun (WGS) entry which is preliminary data.</text>
</comment>
<evidence type="ECO:0000313" key="5">
    <source>
        <dbReference type="EMBL" id="KAK5175900.1"/>
    </source>
</evidence>
<dbReference type="SUPFAM" id="SSF51735">
    <property type="entry name" value="NAD(P)-binding Rossmann-fold domains"/>
    <property type="match status" value="1"/>
</dbReference>
<evidence type="ECO:0000313" key="6">
    <source>
        <dbReference type="Proteomes" id="UP001337655"/>
    </source>
</evidence>
<comment type="subunit">
    <text evidence="2">Monomer.</text>
</comment>